<name>A0A1A8XDY6_9PROT</name>
<protein>
    <submittedName>
        <fullName evidence="1">Uncharacterized protein</fullName>
    </submittedName>
</protein>
<dbReference type="RefSeq" id="WP_186405433.1">
    <property type="nucleotide sequence ID" value="NZ_FLQX01000004.1"/>
</dbReference>
<dbReference type="SUPFAM" id="SSF52266">
    <property type="entry name" value="SGNH hydrolase"/>
    <property type="match status" value="1"/>
</dbReference>
<accession>A0A1A8XDY6</accession>
<gene>
    <name evidence="1" type="ORF">ACCAA_1010013</name>
</gene>
<proteinExistence type="predicted"/>
<dbReference type="AlphaFoldDB" id="A0A1A8XDY6"/>
<dbReference type="EMBL" id="FLQX01000004">
    <property type="protein sequence ID" value="SBT03405.1"/>
    <property type="molecule type" value="Genomic_DNA"/>
</dbReference>
<reference evidence="2" key="1">
    <citation type="submission" date="2016-06" db="EMBL/GenBank/DDBJ databases">
        <authorList>
            <person name="McIlroy S.J."/>
            <person name="Karst S.M."/>
            <person name="Albertsen M."/>
        </authorList>
    </citation>
    <scope>NUCLEOTIDE SEQUENCE [LARGE SCALE GENOMIC DNA]</scope>
</reference>
<organism evidence="1 2">
    <name type="scientific">Candidatus Accumulibacter aalborgensis</name>
    <dbReference type="NCBI Taxonomy" id="1860102"/>
    <lineage>
        <taxon>Bacteria</taxon>
        <taxon>Pseudomonadati</taxon>
        <taxon>Pseudomonadota</taxon>
        <taxon>Betaproteobacteria</taxon>
        <taxon>Candidatus Accumulibacter</taxon>
    </lineage>
</organism>
<evidence type="ECO:0000313" key="2">
    <source>
        <dbReference type="Proteomes" id="UP000199169"/>
    </source>
</evidence>
<dbReference type="STRING" id="1860102.ACCAA_1010013"/>
<dbReference type="Proteomes" id="UP000199169">
    <property type="component" value="Unassembled WGS sequence"/>
</dbReference>
<keyword evidence="2" id="KW-1185">Reference proteome</keyword>
<sequence length="399" mass="45459">MANYLRLWSLALLLTLAGAITLNYWVDPYGLYRTYRDGEWKLHAATQGALIKPYQVLRAQPRALVLGNSRAEVGFDPDDMAWPQQFRPVYNLALPGTGTRTARRLFEHALAVHNPQVVVLGVDFMDFLVPSDAHEDEPVEVDRLLVAPNGEPNRWRWLTMLHDGAVTLASLDAVVHSLDTLRVHGKVAAAHLTAAGFNPSHDYQQTARQEGYFNLFRQRDTENMRAYQRRHRNLFVRNSTSSPAFDDVSAILRAARDRQISVAVVIYPYHGHLLEIFRTTGLWPLFEDWKRKLTDLVATEGGSQAVLWDFSGYHQYAVERVPKRGDRTTAVRWYWEAGHFKSTLGHEVLQRMFGRDASDFGVILTPETIDEQLRSAHTAGDKYRTENAEALKDLQMLAH</sequence>
<evidence type="ECO:0000313" key="1">
    <source>
        <dbReference type="EMBL" id="SBT03405.1"/>
    </source>
</evidence>